<dbReference type="AlphaFoldDB" id="A0A6G2DA39"/>
<proteinExistence type="predicted"/>
<reference evidence="1 2" key="1">
    <citation type="submission" date="2019-11" db="EMBL/GenBank/DDBJ databases">
        <title>Growth characteristics of pneumococcus vary with the chemical composition of the capsule and with environmental conditions.</title>
        <authorList>
            <person name="Tothpal A."/>
            <person name="Desobry K."/>
            <person name="Joshi S."/>
            <person name="Wyllie A.L."/>
            <person name="Weinberger D.M."/>
        </authorList>
    </citation>
    <scope>NUCLEOTIDE SEQUENCE [LARGE SCALE GENOMIC DNA]</scope>
    <source>
        <strain evidence="2">pnumococcus19F</strain>
    </source>
</reference>
<name>A0A6G2DA39_STREE</name>
<organism evidence="1 2">
    <name type="scientific">Streptococcus pneumoniae</name>
    <dbReference type="NCBI Taxonomy" id="1313"/>
    <lineage>
        <taxon>Bacteria</taxon>
        <taxon>Bacillati</taxon>
        <taxon>Bacillota</taxon>
        <taxon>Bacilli</taxon>
        <taxon>Lactobacillales</taxon>
        <taxon>Streptococcaceae</taxon>
        <taxon>Streptococcus</taxon>
    </lineage>
</organism>
<dbReference type="EMBL" id="WNHQ01000229">
    <property type="protein sequence ID" value="MTV73138.1"/>
    <property type="molecule type" value="Genomic_DNA"/>
</dbReference>
<comment type="caution">
    <text evidence="1">The sequence shown here is derived from an EMBL/GenBank/DDBJ whole genome shotgun (WGS) entry which is preliminary data.</text>
</comment>
<gene>
    <name evidence="1" type="ORF">GM540_03795</name>
</gene>
<feature type="non-terminal residue" evidence="1">
    <location>
        <position position="155"/>
    </location>
</feature>
<evidence type="ECO:0000313" key="2">
    <source>
        <dbReference type="Proteomes" id="UP000483094"/>
    </source>
</evidence>
<evidence type="ECO:0000313" key="1">
    <source>
        <dbReference type="EMBL" id="MTV73138.1"/>
    </source>
</evidence>
<accession>A0A6G2DA39</accession>
<sequence>MEEMMKRLFILISMVLVSLYMVITSVDHREEILFGNYPSVDVTGMMINQPVASREEVTEALSHLAVEHNSLIARRIVEPNEAGETRFTYATYGEGKLPEGLTISSKESAETSDLLGSYLIVSGSLDGVSLQTTLKELGYQGFVSNGEDPFSIVLL</sequence>
<dbReference type="Proteomes" id="UP000483094">
    <property type="component" value="Unassembled WGS sequence"/>
</dbReference>
<protein>
    <submittedName>
        <fullName evidence="1">Bacteriocin-associated integral membrane family protein</fullName>
    </submittedName>
</protein>